<dbReference type="Proteomes" id="UP001500630">
    <property type="component" value="Unassembled WGS sequence"/>
</dbReference>
<dbReference type="CDD" id="cd00063">
    <property type="entry name" value="FN3"/>
    <property type="match status" value="6"/>
</dbReference>
<dbReference type="PANTHER" id="PTHR13817:SF166">
    <property type="entry name" value="NEURONAL IGCAM-RELATED"/>
    <property type="match status" value="1"/>
</dbReference>
<keyword evidence="1" id="KW-0677">Repeat</keyword>
<sequence>MNRPPLRSWLSAALSLLLLATLLSAPPATAAVAAAAAVPGAPTTVTGVARHQAVRVSWKPPASDGGSPITSYTVTATPGGKTATTAGTTTASVTGLSNGTAYTFKVTATNAIGTGPASAASPAVTPVQGKLPGAPIKIVTGPEFGSVHVSWQPPANDGGADITEYTVITSPGGETAKAFWGATDVTVKGLTEGQLYTFTVTATNAIGAGPPSAPSPVTAPAAPAPPGPPLITDLLPRDQAVRVSWSPPDPGTSEILSYQVTASPGGKSVTAQPGAYEAVVTGLTNGSQYAFTVTAMNAAGSTASRPSPLIAPEPASVPLLPAALLVVPLNGRIDAQWVAPQDGGSPITGYTVTLEPGGRTLAVAAGTTVASITGLTNGTTYTLRVVAKNAAGTSEAAQQAGVVPQAARVPGAPAEAQAVASGSGAVVLTWTAPSDVGTAPITGYTVTAAPGGKTATSTGTTATMSGLDPALIYSFTVKAANTHGSGAPSVRTAAIAPKVTVQSTPVVLSDGAVESLRISAADGTLSFEQPPAQVTGLTANAIVVVLPTGKVPDGMFRKVVSTGTQNGLFRVATKPASAGEALADGAIAVTAGMDSGDLAKLQRSTPGVRLRGPTIKGKSLAEGAPEAKVSVKDVSAGIRNGSLVVEIAIGTDPRTNPQGKGGRFEATFVLTPHLDIKIWSTQGKVYFDTYLSLAYGADTRVRLGNGADADYFKRLPAISLGRKVIWVGPVPVVINPTFNLTTTLQSHVSGEVSAGLKYARQVGAHIMRDDAGVHAEAIDRSPASNGGSIVITGNASAKVALLAEFTLIFYEGGGPGIGVGPTAEWKADSTKNPWWEEWLGVRVDAYLRASTWLGGGEVRFDRLIDQSWKTRDSGGPFAGIAVDPPRADAEAGKPVYFKVTFFGLPTAPVTWKVTAGPGTIDAAGKYVADRPGVAEITATTSGRTVSALVFAQCWLEASPPALGMLGPPLNVAATAGATSATVTWSPPKLLGGLPVRRYAVITSPHSRTTYVPANQTRAVVQGLRAGQAYNAIVYAITDVALSPPSSPSGAVTPTN</sequence>
<dbReference type="InterPro" id="IPR013783">
    <property type="entry name" value="Ig-like_fold"/>
</dbReference>
<evidence type="ECO:0000256" key="2">
    <source>
        <dbReference type="ARBA" id="ARBA00023295"/>
    </source>
</evidence>
<dbReference type="EMBL" id="BAABDQ010000041">
    <property type="protein sequence ID" value="GAA3605664.1"/>
    <property type="molecule type" value="Genomic_DNA"/>
</dbReference>
<keyword evidence="4" id="KW-0732">Signal</keyword>
<feature type="domain" description="Fibronectin type-III" evidence="5">
    <location>
        <begin position="412"/>
        <end position="499"/>
    </location>
</feature>
<dbReference type="PROSITE" id="PS50853">
    <property type="entry name" value="FN3"/>
    <property type="match status" value="6"/>
</dbReference>
<evidence type="ECO:0000256" key="3">
    <source>
        <dbReference type="ARBA" id="ARBA00023326"/>
    </source>
</evidence>
<dbReference type="Pfam" id="PF00041">
    <property type="entry name" value="fn3"/>
    <property type="match status" value="6"/>
</dbReference>
<evidence type="ECO:0000313" key="6">
    <source>
        <dbReference type="EMBL" id="GAA3605664.1"/>
    </source>
</evidence>
<gene>
    <name evidence="6" type="ORF">GCM10022419_108100</name>
</gene>
<dbReference type="PRINTS" id="PR00014">
    <property type="entry name" value="FNTYPEIII"/>
</dbReference>
<feature type="domain" description="Fibronectin type-III" evidence="5">
    <location>
        <begin position="38"/>
        <end position="128"/>
    </location>
</feature>
<evidence type="ECO:0000313" key="7">
    <source>
        <dbReference type="Proteomes" id="UP001500630"/>
    </source>
</evidence>
<dbReference type="InterPro" id="IPR036116">
    <property type="entry name" value="FN3_sf"/>
</dbReference>
<organism evidence="6 7">
    <name type="scientific">Nonomuraea rosea</name>
    <dbReference type="NCBI Taxonomy" id="638574"/>
    <lineage>
        <taxon>Bacteria</taxon>
        <taxon>Bacillati</taxon>
        <taxon>Actinomycetota</taxon>
        <taxon>Actinomycetes</taxon>
        <taxon>Streptosporangiales</taxon>
        <taxon>Streptosporangiaceae</taxon>
        <taxon>Nonomuraea</taxon>
    </lineage>
</organism>
<dbReference type="InterPro" id="IPR003961">
    <property type="entry name" value="FN3_dom"/>
</dbReference>
<feature type="domain" description="Fibronectin type-III" evidence="5">
    <location>
        <begin position="967"/>
        <end position="1055"/>
    </location>
</feature>
<keyword evidence="3" id="KW-0624">Polysaccharide degradation</keyword>
<feature type="domain" description="Fibronectin type-III" evidence="5">
    <location>
        <begin position="225"/>
        <end position="314"/>
    </location>
</feature>
<keyword evidence="7" id="KW-1185">Reference proteome</keyword>
<feature type="chain" id="PRO_5046341244" description="Fibronectin type-III domain-containing protein" evidence="4">
    <location>
        <begin position="31"/>
        <end position="1055"/>
    </location>
</feature>
<dbReference type="SUPFAM" id="SSF49265">
    <property type="entry name" value="Fibronectin type III"/>
    <property type="match status" value="3"/>
</dbReference>
<dbReference type="SMART" id="SM00060">
    <property type="entry name" value="FN3"/>
    <property type="match status" value="6"/>
</dbReference>
<feature type="domain" description="Fibronectin type-III" evidence="5">
    <location>
        <begin position="132"/>
        <end position="222"/>
    </location>
</feature>
<keyword evidence="2" id="KW-0378">Hydrolase</keyword>
<keyword evidence="3" id="KW-0119">Carbohydrate metabolism</keyword>
<feature type="signal peptide" evidence="4">
    <location>
        <begin position="1"/>
        <end position="30"/>
    </location>
</feature>
<protein>
    <recommendedName>
        <fullName evidence="5">Fibronectin type-III domain-containing protein</fullName>
    </recommendedName>
</protein>
<comment type="caution">
    <text evidence="6">The sequence shown here is derived from an EMBL/GenBank/DDBJ whole genome shotgun (WGS) entry which is preliminary data.</text>
</comment>
<evidence type="ECO:0000256" key="4">
    <source>
        <dbReference type="SAM" id="SignalP"/>
    </source>
</evidence>
<proteinExistence type="predicted"/>
<dbReference type="Gene3D" id="2.60.40.10">
    <property type="entry name" value="Immunoglobulins"/>
    <property type="match status" value="6"/>
</dbReference>
<evidence type="ECO:0000259" key="5">
    <source>
        <dbReference type="PROSITE" id="PS50853"/>
    </source>
</evidence>
<dbReference type="InterPro" id="IPR050964">
    <property type="entry name" value="Striated_Muscle_Regulatory"/>
</dbReference>
<keyword evidence="2" id="KW-0326">Glycosidase</keyword>
<evidence type="ECO:0000256" key="1">
    <source>
        <dbReference type="ARBA" id="ARBA00022737"/>
    </source>
</evidence>
<reference evidence="7" key="1">
    <citation type="journal article" date="2019" name="Int. J. Syst. Evol. Microbiol.">
        <title>The Global Catalogue of Microorganisms (GCM) 10K type strain sequencing project: providing services to taxonomists for standard genome sequencing and annotation.</title>
        <authorList>
            <consortium name="The Broad Institute Genomics Platform"/>
            <consortium name="The Broad Institute Genome Sequencing Center for Infectious Disease"/>
            <person name="Wu L."/>
            <person name="Ma J."/>
        </authorList>
    </citation>
    <scope>NUCLEOTIDE SEQUENCE [LARGE SCALE GENOMIC DNA]</scope>
    <source>
        <strain evidence="7">JCM 17326</strain>
    </source>
</reference>
<dbReference type="PANTHER" id="PTHR13817">
    <property type="entry name" value="TITIN"/>
    <property type="match status" value="1"/>
</dbReference>
<accession>A0ABP6ZGP6</accession>
<dbReference type="RefSeq" id="WP_345574474.1">
    <property type="nucleotide sequence ID" value="NZ_BAABDQ010000041.1"/>
</dbReference>
<name>A0ABP6ZGP6_9ACTN</name>
<feature type="domain" description="Fibronectin type-III" evidence="5">
    <location>
        <begin position="317"/>
        <end position="407"/>
    </location>
</feature>